<proteinExistence type="predicted"/>
<dbReference type="EMBL" id="ACOL01000179">
    <property type="protein sequence ID" value="EEQ81872.1"/>
    <property type="molecule type" value="Genomic_DNA"/>
</dbReference>
<reference evidence="2 3" key="1">
    <citation type="journal article" date="2009" name="PLoS Pathog.">
        <title>Genomic analyses of the microsporidian Nosema ceranae, an emergent pathogen of honey bees.</title>
        <authorList>
            <person name="Cornman R.S."/>
            <person name="Chen Y.P."/>
            <person name="Schatz M.C."/>
            <person name="Street C."/>
            <person name="Zhao Y."/>
            <person name="Desany B."/>
            <person name="Egholm M."/>
            <person name="Hutchison S."/>
            <person name="Pettis J.S."/>
            <person name="Lipkin W.I."/>
            <person name="Evans J.D."/>
        </authorList>
    </citation>
    <scope>NUCLEOTIDE SEQUENCE [LARGE SCALE GENOMIC DNA]</scope>
    <source>
        <strain evidence="2 3">BRL01</strain>
    </source>
</reference>
<comment type="caution">
    <text evidence="2">The sequence shown here is derived from an EMBL/GenBank/DDBJ whole genome shotgun (WGS) entry which is preliminary data.</text>
</comment>
<evidence type="ECO:0000256" key="1">
    <source>
        <dbReference type="SAM" id="MobiDB-lite"/>
    </source>
</evidence>
<dbReference type="AlphaFoldDB" id="C4VA79"/>
<dbReference type="HOGENOM" id="CLU_503518_0_0_1"/>
<dbReference type="VEuPathDB" id="MicrosporidiaDB:NCER_101527"/>
<dbReference type="Proteomes" id="UP000009082">
    <property type="component" value="Unassembled WGS sequence"/>
</dbReference>
<evidence type="ECO:0000313" key="2">
    <source>
        <dbReference type="EMBL" id="EEQ81872.1"/>
    </source>
</evidence>
<dbReference type="InParanoid" id="C4VA79"/>
<organism evidence="2 3">
    <name type="scientific">Vairimorpha ceranae (strain BRL01)</name>
    <name type="common">Microsporidian parasite</name>
    <name type="synonym">Nosema ceranae</name>
    <dbReference type="NCBI Taxonomy" id="578460"/>
    <lineage>
        <taxon>Eukaryota</taxon>
        <taxon>Fungi</taxon>
        <taxon>Fungi incertae sedis</taxon>
        <taxon>Microsporidia</taxon>
        <taxon>Nosematidae</taxon>
        <taxon>Vairimorpha</taxon>
    </lineage>
</organism>
<protein>
    <submittedName>
        <fullName evidence="2">Uncharacterized protein</fullName>
    </submittedName>
</protein>
<gene>
    <name evidence="2" type="ORF">NCER_101527</name>
</gene>
<evidence type="ECO:0000313" key="3">
    <source>
        <dbReference type="Proteomes" id="UP000009082"/>
    </source>
</evidence>
<dbReference type="KEGG" id="nce:NCER_101527"/>
<accession>C4VA79</accession>
<feature type="region of interest" description="Disordered" evidence="1">
    <location>
        <begin position="142"/>
        <end position="168"/>
    </location>
</feature>
<feature type="compositionally biased region" description="Polar residues" evidence="1">
    <location>
        <begin position="142"/>
        <end position="160"/>
    </location>
</feature>
<name>C4VA79_VAIC1</name>
<sequence length="541" mass="63766">MIFYVSLVISTKFSNELTPHNRLRRCSDDLGESEIMKKDVNHDHSQYAKQQDNALLNLSIQIHSILILGKAFNINFNSAFNIEQNYIVNNQSKIFENNENTNESSSSNVCQINNFVFPIFDRTTSKRKVLRAKRTLHDEQVTNTNSFDPFPNNTETSTDFNYKKNDNNKPISSVKEKNLFLQTKNQALLAKESVARDKNLVLQSTDAKPYINLNYCEKEKNNITGFNSNESQAEKAFSNINNSDIAKQFNKRIFLNEHKKKRNEKKAKLIEDLHKFESSLKYQQDVQKNVFTSETSIFESNFEKPLNEQFSMFSLKFCAIRYKGKVQPSLFPNIFDLKWMFNEFVYNQYMIIVRYSIQYINDYNENFSRKAYENYINGYNLRLDFLKETTSISISNLRECIYSFDISQESFNIIDSSLHFIKMIFDYVCYQKIDPIIFSNLSLTIQNHINEVILKRIILLNAVNRINFILIVNQIENLLRYEIIDFEQQQNLKLWLEQTKKSTRLIKLAPAYVNFYLDMILDLLLPNFSFNVGSLQKLYFR</sequence>